<sequence length="320" mass="34833">MLFNEYLSQTHMIPTARMFTVDGEEVTVRQWIEICHSEREDGDESEPVLNKEDHVEDHANQCPEGPTENDQTTNRANNANAHHNDTIFEENQDHSNSNPEDDLLVYVDSPRNTPLLAAPSPAQAPSPLWIPSRTVSPLGYPRSSLSMASPSQQLEPPTGSGSVNELRRANAGSSRETARVNLTSKSTSPHFQEFVVIEDRVQAGRTSPSPPHLSPASVSSALHRSVPASSDSRSRRPLHQTQAKSNLTAPVMKTPPALSIEKTGNTTTTCVNCITNKKGKENAETNGFGEDPTTAQGRVQEWGRLATASLGMLVKGEAEI</sequence>
<accession>A0A4S8MNP8</accession>
<evidence type="ECO:0000313" key="2">
    <source>
        <dbReference type="EMBL" id="THV04361.1"/>
    </source>
</evidence>
<feature type="region of interest" description="Disordered" evidence="1">
    <location>
        <begin position="203"/>
        <end position="263"/>
    </location>
</feature>
<evidence type="ECO:0000256" key="1">
    <source>
        <dbReference type="SAM" id="MobiDB-lite"/>
    </source>
</evidence>
<feature type="region of interest" description="Disordered" evidence="1">
    <location>
        <begin position="55"/>
        <end position="78"/>
    </location>
</feature>
<proteinExistence type="predicted"/>
<name>A0A4S8MNP8_DENBC</name>
<keyword evidence="3" id="KW-1185">Reference proteome</keyword>
<gene>
    <name evidence="2" type="ORF">K435DRAFT_961967</name>
</gene>
<dbReference type="EMBL" id="ML179057">
    <property type="protein sequence ID" value="THV04361.1"/>
    <property type="molecule type" value="Genomic_DNA"/>
</dbReference>
<dbReference type="AlphaFoldDB" id="A0A4S8MNP8"/>
<feature type="compositionally biased region" description="Polar residues" evidence="1">
    <location>
        <begin position="143"/>
        <end position="163"/>
    </location>
</feature>
<feature type="compositionally biased region" description="Polar residues" evidence="1">
    <location>
        <begin position="239"/>
        <end position="248"/>
    </location>
</feature>
<protein>
    <submittedName>
        <fullName evidence="2">Uncharacterized protein</fullName>
    </submittedName>
</protein>
<organism evidence="2 3">
    <name type="scientific">Dendrothele bispora (strain CBS 962.96)</name>
    <dbReference type="NCBI Taxonomy" id="1314807"/>
    <lineage>
        <taxon>Eukaryota</taxon>
        <taxon>Fungi</taxon>
        <taxon>Dikarya</taxon>
        <taxon>Basidiomycota</taxon>
        <taxon>Agaricomycotina</taxon>
        <taxon>Agaricomycetes</taxon>
        <taxon>Agaricomycetidae</taxon>
        <taxon>Agaricales</taxon>
        <taxon>Agaricales incertae sedis</taxon>
        <taxon>Dendrothele</taxon>
    </lineage>
</organism>
<reference evidence="2 3" key="1">
    <citation type="journal article" date="2019" name="Nat. Ecol. Evol.">
        <title>Megaphylogeny resolves global patterns of mushroom evolution.</title>
        <authorList>
            <person name="Varga T."/>
            <person name="Krizsan K."/>
            <person name="Foldi C."/>
            <person name="Dima B."/>
            <person name="Sanchez-Garcia M."/>
            <person name="Sanchez-Ramirez S."/>
            <person name="Szollosi G.J."/>
            <person name="Szarkandi J.G."/>
            <person name="Papp V."/>
            <person name="Albert L."/>
            <person name="Andreopoulos W."/>
            <person name="Angelini C."/>
            <person name="Antonin V."/>
            <person name="Barry K.W."/>
            <person name="Bougher N.L."/>
            <person name="Buchanan P."/>
            <person name="Buyck B."/>
            <person name="Bense V."/>
            <person name="Catcheside P."/>
            <person name="Chovatia M."/>
            <person name="Cooper J."/>
            <person name="Damon W."/>
            <person name="Desjardin D."/>
            <person name="Finy P."/>
            <person name="Geml J."/>
            <person name="Haridas S."/>
            <person name="Hughes K."/>
            <person name="Justo A."/>
            <person name="Karasinski D."/>
            <person name="Kautmanova I."/>
            <person name="Kiss B."/>
            <person name="Kocsube S."/>
            <person name="Kotiranta H."/>
            <person name="LaButti K.M."/>
            <person name="Lechner B.E."/>
            <person name="Liimatainen K."/>
            <person name="Lipzen A."/>
            <person name="Lukacs Z."/>
            <person name="Mihaltcheva S."/>
            <person name="Morgado L.N."/>
            <person name="Niskanen T."/>
            <person name="Noordeloos M.E."/>
            <person name="Ohm R.A."/>
            <person name="Ortiz-Santana B."/>
            <person name="Ovrebo C."/>
            <person name="Racz N."/>
            <person name="Riley R."/>
            <person name="Savchenko A."/>
            <person name="Shiryaev A."/>
            <person name="Soop K."/>
            <person name="Spirin V."/>
            <person name="Szebenyi C."/>
            <person name="Tomsovsky M."/>
            <person name="Tulloss R.E."/>
            <person name="Uehling J."/>
            <person name="Grigoriev I.V."/>
            <person name="Vagvolgyi C."/>
            <person name="Papp T."/>
            <person name="Martin F.M."/>
            <person name="Miettinen O."/>
            <person name="Hibbett D.S."/>
            <person name="Nagy L.G."/>
        </authorList>
    </citation>
    <scope>NUCLEOTIDE SEQUENCE [LARGE SCALE GENOMIC DNA]</scope>
    <source>
        <strain evidence="2 3">CBS 962.96</strain>
    </source>
</reference>
<feature type="region of interest" description="Disordered" evidence="1">
    <location>
        <begin position="141"/>
        <end position="186"/>
    </location>
</feature>
<feature type="compositionally biased region" description="Polar residues" evidence="1">
    <location>
        <begin position="171"/>
        <end position="186"/>
    </location>
</feature>
<feature type="compositionally biased region" description="Polar residues" evidence="1">
    <location>
        <begin position="216"/>
        <end position="231"/>
    </location>
</feature>
<feature type="compositionally biased region" description="Low complexity" evidence="1">
    <location>
        <begin position="69"/>
        <end position="78"/>
    </location>
</feature>
<evidence type="ECO:0000313" key="3">
    <source>
        <dbReference type="Proteomes" id="UP000297245"/>
    </source>
</evidence>
<dbReference type="Proteomes" id="UP000297245">
    <property type="component" value="Unassembled WGS sequence"/>
</dbReference>